<keyword evidence="2" id="KW-1185">Reference proteome</keyword>
<organism evidence="1 2">
    <name type="scientific">Ramazzottius varieornatus</name>
    <name type="common">Water bear</name>
    <name type="synonym">Tardigrade</name>
    <dbReference type="NCBI Taxonomy" id="947166"/>
    <lineage>
        <taxon>Eukaryota</taxon>
        <taxon>Metazoa</taxon>
        <taxon>Ecdysozoa</taxon>
        <taxon>Tardigrada</taxon>
        <taxon>Eutardigrada</taxon>
        <taxon>Parachela</taxon>
        <taxon>Hypsibioidea</taxon>
        <taxon>Ramazzottiidae</taxon>
        <taxon>Ramazzottius</taxon>
    </lineage>
</organism>
<protein>
    <submittedName>
        <fullName evidence="1">Uncharacterized protein</fullName>
    </submittedName>
</protein>
<dbReference type="Proteomes" id="UP000186922">
    <property type="component" value="Unassembled WGS sequence"/>
</dbReference>
<dbReference type="AlphaFoldDB" id="A0A1D1VED0"/>
<evidence type="ECO:0000313" key="1">
    <source>
        <dbReference type="EMBL" id="GAU99250.1"/>
    </source>
</evidence>
<comment type="caution">
    <text evidence="1">The sequence shown here is derived from an EMBL/GenBank/DDBJ whole genome shotgun (WGS) entry which is preliminary data.</text>
</comment>
<gene>
    <name evidence="1" type="primary">RvY_10280-1</name>
    <name evidence="1" type="synonym">RvY_10280.1</name>
    <name evidence="1" type="ORF">RvY_10280</name>
</gene>
<name>A0A1D1VED0_RAMVA</name>
<evidence type="ECO:0000313" key="2">
    <source>
        <dbReference type="Proteomes" id="UP000186922"/>
    </source>
</evidence>
<proteinExistence type="predicted"/>
<accession>A0A1D1VED0</accession>
<dbReference type="EMBL" id="BDGG01000005">
    <property type="protein sequence ID" value="GAU99250.1"/>
    <property type="molecule type" value="Genomic_DNA"/>
</dbReference>
<reference evidence="1 2" key="1">
    <citation type="journal article" date="2016" name="Nat. Commun.">
        <title>Extremotolerant tardigrade genome and improved radiotolerance of human cultured cells by tardigrade-unique protein.</title>
        <authorList>
            <person name="Hashimoto T."/>
            <person name="Horikawa D.D."/>
            <person name="Saito Y."/>
            <person name="Kuwahara H."/>
            <person name="Kozuka-Hata H."/>
            <person name="Shin-I T."/>
            <person name="Minakuchi Y."/>
            <person name="Ohishi K."/>
            <person name="Motoyama A."/>
            <person name="Aizu T."/>
            <person name="Enomoto A."/>
            <person name="Kondo K."/>
            <person name="Tanaka S."/>
            <person name="Hara Y."/>
            <person name="Koshikawa S."/>
            <person name="Sagara H."/>
            <person name="Miura T."/>
            <person name="Yokobori S."/>
            <person name="Miyagawa K."/>
            <person name="Suzuki Y."/>
            <person name="Kubo T."/>
            <person name="Oyama M."/>
            <person name="Kohara Y."/>
            <person name="Fujiyama A."/>
            <person name="Arakawa K."/>
            <person name="Katayama T."/>
            <person name="Toyoda A."/>
            <person name="Kunieda T."/>
        </authorList>
    </citation>
    <scope>NUCLEOTIDE SEQUENCE [LARGE SCALE GENOMIC DNA]</scope>
    <source>
        <strain evidence="1 2">YOKOZUNA-1</strain>
    </source>
</reference>
<sequence length="114" mass="13103">MLRPVLPPLEKKKNRLSDMSGWLPRCPIFPPDMKEGKVTLLAYTLTRYLAGYTITTLAACVILLPVIPSSKLHLSQPCQNVEKRRSERGATLWPEELCIIRETRWMSVSYTRCQ</sequence>